<protein>
    <submittedName>
        <fullName evidence="1 2">Uncharacterized protein</fullName>
    </submittedName>
</protein>
<reference evidence="2" key="3">
    <citation type="submission" date="2018-08" db="UniProtKB">
        <authorList>
            <consortium name="EnsemblPlants"/>
        </authorList>
    </citation>
    <scope>IDENTIFICATION</scope>
    <source>
        <strain evidence="2">cv. Bd21</strain>
    </source>
</reference>
<proteinExistence type="predicted"/>
<keyword evidence="3" id="KW-1185">Reference proteome</keyword>
<dbReference type="EnsemblPlants" id="PNT76098">
    <property type="protein sequence ID" value="PNT76098"/>
    <property type="gene ID" value="BRADI_1g43992v3"/>
</dbReference>
<reference evidence="1" key="2">
    <citation type="submission" date="2017-06" db="EMBL/GenBank/DDBJ databases">
        <title>WGS assembly of Brachypodium distachyon.</title>
        <authorList>
            <consortium name="The International Brachypodium Initiative"/>
            <person name="Lucas S."/>
            <person name="Harmon-Smith M."/>
            <person name="Lail K."/>
            <person name="Tice H."/>
            <person name="Grimwood J."/>
            <person name="Bruce D."/>
            <person name="Barry K."/>
            <person name="Shu S."/>
            <person name="Lindquist E."/>
            <person name="Wang M."/>
            <person name="Pitluck S."/>
            <person name="Vogel J.P."/>
            <person name="Garvin D.F."/>
            <person name="Mockler T.C."/>
            <person name="Schmutz J."/>
            <person name="Rokhsar D."/>
            <person name="Bevan M.W."/>
        </authorList>
    </citation>
    <scope>NUCLEOTIDE SEQUENCE</scope>
    <source>
        <strain evidence="1">Bd21</strain>
    </source>
</reference>
<evidence type="ECO:0000313" key="3">
    <source>
        <dbReference type="Proteomes" id="UP000008810"/>
    </source>
</evidence>
<reference evidence="1 2" key="1">
    <citation type="journal article" date="2010" name="Nature">
        <title>Genome sequencing and analysis of the model grass Brachypodium distachyon.</title>
        <authorList>
            <consortium name="International Brachypodium Initiative"/>
        </authorList>
    </citation>
    <scope>NUCLEOTIDE SEQUENCE [LARGE SCALE GENOMIC DNA]</scope>
    <source>
        <strain evidence="1 2">Bd21</strain>
    </source>
</reference>
<dbReference type="Gramene" id="PNT76098">
    <property type="protein sequence ID" value="PNT76098"/>
    <property type="gene ID" value="BRADI_1g43992v3"/>
</dbReference>
<dbReference type="AlphaFoldDB" id="A0A2K2DP95"/>
<sequence length="101" mass="11288">MLVVFTAQVDTVQRAGGSSRINISIGIGLSFSSKFSRLVCSCSSVNLHSVTPILFCTNVRPFLVNKLEPQYLLDGRRKVYELLSLKNSFTSLLLNRTIFIF</sequence>
<evidence type="ECO:0000313" key="1">
    <source>
        <dbReference type="EMBL" id="PNT76098.1"/>
    </source>
</evidence>
<gene>
    <name evidence="1" type="ORF">BRADI_1g43992v3</name>
</gene>
<name>A0A2K2DP95_BRADI</name>
<dbReference type="Proteomes" id="UP000008810">
    <property type="component" value="Chromosome 1"/>
</dbReference>
<accession>A0A2K2DP95</accession>
<dbReference type="EMBL" id="CM000880">
    <property type="protein sequence ID" value="PNT76098.1"/>
    <property type="molecule type" value="Genomic_DNA"/>
</dbReference>
<organism evidence="1">
    <name type="scientific">Brachypodium distachyon</name>
    <name type="common">Purple false brome</name>
    <name type="synonym">Trachynia distachya</name>
    <dbReference type="NCBI Taxonomy" id="15368"/>
    <lineage>
        <taxon>Eukaryota</taxon>
        <taxon>Viridiplantae</taxon>
        <taxon>Streptophyta</taxon>
        <taxon>Embryophyta</taxon>
        <taxon>Tracheophyta</taxon>
        <taxon>Spermatophyta</taxon>
        <taxon>Magnoliopsida</taxon>
        <taxon>Liliopsida</taxon>
        <taxon>Poales</taxon>
        <taxon>Poaceae</taxon>
        <taxon>BOP clade</taxon>
        <taxon>Pooideae</taxon>
        <taxon>Stipodae</taxon>
        <taxon>Brachypodieae</taxon>
        <taxon>Brachypodium</taxon>
    </lineage>
</organism>
<evidence type="ECO:0000313" key="2">
    <source>
        <dbReference type="EnsemblPlants" id="PNT76098"/>
    </source>
</evidence>
<dbReference type="InParanoid" id="A0A2K2DP95"/>